<feature type="signal peptide" evidence="1">
    <location>
        <begin position="1"/>
        <end position="21"/>
    </location>
</feature>
<reference evidence="3" key="4">
    <citation type="submission" date="2023-01" db="EMBL/GenBank/DDBJ databases">
        <title>Draft genome sequence of Methylobacterium oxalidis strain NBRC 107715.</title>
        <authorList>
            <person name="Sun Q."/>
            <person name="Mori K."/>
        </authorList>
    </citation>
    <scope>NUCLEOTIDE SEQUENCE</scope>
    <source>
        <strain evidence="3">NBRC 107715</strain>
    </source>
</reference>
<evidence type="ECO:0000313" key="4">
    <source>
        <dbReference type="Proteomes" id="UP000321960"/>
    </source>
</evidence>
<dbReference type="Proteomes" id="UP001156856">
    <property type="component" value="Unassembled WGS sequence"/>
</dbReference>
<evidence type="ECO:0000256" key="1">
    <source>
        <dbReference type="SAM" id="SignalP"/>
    </source>
</evidence>
<gene>
    <name evidence="3" type="ORF">GCM10007888_17430</name>
    <name evidence="2" type="ORF">MOX02_14710</name>
</gene>
<dbReference type="AlphaFoldDB" id="A0A512J0K6"/>
<sequence>MVSRLGALVLAAGLAAGPALAREPARAPAADALAPCPEQGPGFVRARGARTCFRLSGRVGAGIDLRAGSGTRSAPSAAGRFAIDTRTDSDYGPVRAFVRMGHGRP</sequence>
<reference evidence="2 4" key="3">
    <citation type="submission" date="2019-07" db="EMBL/GenBank/DDBJ databases">
        <title>Whole genome shotgun sequence of Methylobacterium oxalidis NBRC 107715.</title>
        <authorList>
            <person name="Hosoyama A."/>
            <person name="Uohara A."/>
            <person name="Ohji S."/>
            <person name="Ichikawa N."/>
        </authorList>
    </citation>
    <scope>NUCLEOTIDE SEQUENCE [LARGE SCALE GENOMIC DNA]</scope>
    <source>
        <strain evidence="2 4">NBRC 107715</strain>
    </source>
</reference>
<dbReference type="EMBL" id="BSPK01000021">
    <property type="protein sequence ID" value="GLS63362.1"/>
    <property type="molecule type" value="Genomic_DNA"/>
</dbReference>
<reference evidence="3" key="1">
    <citation type="journal article" date="2014" name="Int. J. Syst. Evol. Microbiol.">
        <title>Complete genome of a new Firmicutes species belonging to the dominant human colonic microbiota ('Ruminococcus bicirculans') reveals two chromosomes and a selective capacity to utilize plant glucans.</title>
        <authorList>
            <consortium name="NISC Comparative Sequencing Program"/>
            <person name="Wegmann U."/>
            <person name="Louis P."/>
            <person name="Goesmann A."/>
            <person name="Henrissat B."/>
            <person name="Duncan S.H."/>
            <person name="Flint H.J."/>
        </authorList>
    </citation>
    <scope>NUCLEOTIDE SEQUENCE</scope>
    <source>
        <strain evidence="3">NBRC 107715</strain>
    </source>
</reference>
<proteinExistence type="predicted"/>
<organism evidence="2 4">
    <name type="scientific">Methylobacterium oxalidis</name>
    <dbReference type="NCBI Taxonomy" id="944322"/>
    <lineage>
        <taxon>Bacteria</taxon>
        <taxon>Pseudomonadati</taxon>
        <taxon>Pseudomonadota</taxon>
        <taxon>Alphaproteobacteria</taxon>
        <taxon>Hyphomicrobiales</taxon>
        <taxon>Methylobacteriaceae</taxon>
        <taxon>Methylobacterium</taxon>
    </lineage>
</organism>
<keyword evidence="5" id="KW-1185">Reference proteome</keyword>
<dbReference type="Proteomes" id="UP000321960">
    <property type="component" value="Unassembled WGS sequence"/>
</dbReference>
<dbReference type="EMBL" id="BJZU01000021">
    <property type="protein sequence ID" value="GEP03433.1"/>
    <property type="molecule type" value="Genomic_DNA"/>
</dbReference>
<evidence type="ECO:0000313" key="2">
    <source>
        <dbReference type="EMBL" id="GEP03433.1"/>
    </source>
</evidence>
<name>A0A512J0K6_9HYPH</name>
<comment type="caution">
    <text evidence="2">The sequence shown here is derived from an EMBL/GenBank/DDBJ whole genome shotgun (WGS) entry which is preliminary data.</text>
</comment>
<protein>
    <recommendedName>
        <fullName evidence="6">Porin</fullName>
    </recommendedName>
</protein>
<evidence type="ECO:0000313" key="3">
    <source>
        <dbReference type="EMBL" id="GLS63362.1"/>
    </source>
</evidence>
<keyword evidence="1" id="KW-0732">Signal</keyword>
<evidence type="ECO:0008006" key="6">
    <source>
        <dbReference type="Google" id="ProtNLM"/>
    </source>
</evidence>
<reference evidence="5" key="2">
    <citation type="journal article" date="2019" name="Int. J. Syst. Evol. Microbiol.">
        <title>The Global Catalogue of Microorganisms (GCM) 10K type strain sequencing project: providing services to taxonomists for standard genome sequencing and annotation.</title>
        <authorList>
            <consortium name="The Broad Institute Genomics Platform"/>
            <consortium name="The Broad Institute Genome Sequencing Center for Infectious Disease"/>
            <person name="Wu L."/>
            <person name="Ma J."/>
        </authorList>
    </citation>
    <scope>NUCLEOTIDE SEQUENCE [LARGE SCALE GENOMIC DNA]</scope>
    <source>
        <strain evidence="5">NBRC 107715</strain>
    </source>
</reference>
<accession>A0A512J0K6</accession>
<evidence type="ECO:0000313" key="5">
    <source>
        <dbReference type="Proteomes" id="UP001156856"/>
    </source>
</evidence>
<dbReference type="RefSeq" id="WP_170267712.1">
    <property type="nucleotide sequence ID" value="NZ_BJZU01000021.1"/>
</dbReference>
<feature type="chain" id="PRO_5021997410" description="Porin" evidence="1">
    <location>
        <begin position="22"/>
        <end position="105"/>
    </location>
</feature>